<dbReference type="RefSeq" id="WP_175158276.1">
    <property type="nucleotide sequence ID" value="NZ_CADIKI010000002.1"/>
</dbReference>
<name>A0A6J5FI67_9BURK</name>
<accession>A0A6J5FI67</accession>
<evidence type="ECO:0000313" key="3">
    <source>
        <dbReference type="EMBL" id="CAB3780346.1"/>
    </source>
</evidence>
<dbReference type="EMBL" id="CADIKI010000002">
    <property type="protein sequence ID" value="CAB3780346.1"/>
    <property type="molecule type" value="Genomic_DNA"/>
</dbReference>
<evidence type="ECO:0000259" key="2">
    <source>
        <dbReference type="Pfam" id="PF15978"/>
    </source>
</evidence>
<dbReference type="Pfam" id="PF15978">
    <property type="entry name" value="TnsD"/>
    <property type="match status" value="1"/>
</dbReference>
<keyword evidence="4" id="KW-1185">Reference proteome</keyword>
<dbReference type="InterPro" id="IPR009492">
    <property type="entry name" value="TniQ"/>
</dbReference>
<dbReference type="InterPro" id="IPR032750">
    <property type="entry name" value="TnsD_C"/>
</dbReference>
<dbReference type="AlphaFoldDB" id="A0A6J5FI67"/>
<gene>
    <name evidence="3" type="ORF">LMG27177_00900</name>
</gene>
<proteinExistence type="predicted"/>
<feature type="domain" description="Transposon Tn7 transposition protein TnsD C-terminal" evidence="2">
    <location>
        <begin position="355"/>
        <end position="467"/>
    </location>
</feature>
<evidence type="ECO:0000259" key="1">
    <source>
        <dbReference type="Pfam" id="PF06527"/>
    </source>
</evidence>
<protein>
    <submittedName>
        <fullName evidence="3">Uncharacterized protein</fullName>
    </submittedName>
</protein>
<evidence type="ECO:0000313" key="4">
    <source>
        <dbReference type="Proteomes" id="UP000494252"/>
    </source>
</evidence>
<reference evidence="3 4" key="1">
    <citation type="submission" date="2020-04" db="EMBL/GenBank/DDBJ databases">
        <authorList>
            <person name="De Canck E."/>
        </authorList>
    </citation>
    <scope>NUCLEOTIDE SEQUENCE [LARGE SCALE GENOMIC DNA]</scope>
    <source>
        <strain evidence="3 4">LMG 27177</strain>
    </source>
</reference>
<feature type="domain" description="TniQ" evidence="1">
    <location>
        <begin position="14"/>
        <end position="166"/>
    </location>
</feature>
<organism evidence="3 4">
    <name type="scientific">Paraburkholderia fynbosensis</name>
    <dbReference type="NCBI Taxonomy" id="1200993"/>
    <lineage>
        <taxon>Bacteria</taxon>
        <taxon>Pseudomonadati</taxon>
        <taxon>Pseudomonadota</taxon>
        <taxon>Betaproteobacteria</taxon>
        <taxon>Burkholderiales</taxon>
        <taxon>Burkholderiaceae</taxon>
        <taxon>Paraburkholderia</taxon>
    </lineage>
</organism>
<sequence length="482" mass="54227">MDAAPVHHSLDFVPLLAPDETLFSFLARASCLGAYGNAHQTAGDWPSRRAGLVFDFPYELERLTRVMLVGQGNPEQLACAATCLPFYTRFRKSAFSGQAARILCGSSVGLLKHDLGLRASAAGSMGAIRACPECMSDDVGGYGTAYWHRSLQLPGVLVCPKHEVALMEAKSMRPGKQQTFFLPRQIEYAKSDHRRLTRTANKRALQFSRLASAALQTPFPGDFDAEALYHTYRAALKAEGLLSKSGRLRLVDLETRIEAHIEGLPDGVRLCRPEVSRGPIALISVLRARSETFNTVPHLVLIEMLFGSWERFIAMYEWQTTLSSAPIMHKDATASPPIRVVPNSRMNEDQRRNRWSEATDHIERYMRQHPEASRSRVKMETTSNWRWLYRNDPTWLISNTPPLRSGRTGRASWVNWSSRDAKMCKLIARERPHIVISNSSRITAATILRQLGELPFSVQLAKMPQTALLLEEIVNSMKRERT</sequence>
<dbReference type="Pfam" id="PF06527">
    <property type="entry name" value="TniQ"/>
    <property type="match status" value="1"/>
</dbReference>
<dbReference type="Proteomes" id="UP000494252">
    <property type="component" value="Unassembled WGS sequence"/>
</dbReference>